<dbReference type="Proteomes" id="UP000012159">
    <property type="component" value="Unassembled WGS sequence"/>
</dbReference>
<reference evidence="1 2" key="1">
    <citation type="submission" date="2013-01" db="EMBL/GenBank/DDBJ databases">
        <authorList>
            <person name="Harkins D.M."/>
            <person name="Durkin A.S."/>
            <person name="Brinkac L.M."/>
            <person name="Haft D.H."/>
            <person name="Selengut J.D."/>
            <person name="Sanka R."/>
            <person name="DePew J."/>
            <person name="Purushe J."/>
            <person name="Picardeau M."/>
            <person name="Werts C."/>
            <person name="Goarant C."/>
            <person name="Vinetz J.M."/>
            <person name="Sutton G.G."/>
            <person name="Nierman W.C."/>
            <person name="Fouts D.E."/>
        </authorList>
    </citation>
    <scope>NUCLEOTIDE SEQUENCE [LARGE SCALE GENOMIC DNA]</scope>
    <source>
        <strain evidence="1 2">200901868</strain>
    </source>
</reference>
<sequence length="90" mass="10521">MNKFCNILKVKILFSGIETLKSLKVGKSVLFVIQSLGKKYFLGTSIKQILEFSNVVKQWFRVGTLYNLLLFLILEKFPFEKKSKNQIVFR</sequence>
<proteinExistence type="predicted"/>
<dbReference type="EMBL" id="AKWF02000089">
    <property type="protein sequence ID" value="EMO61932.1"/>
    <property type="molecule type" value="Genomic_DNA"/>
</dbReference>
<comment type="caution">
    <text evidence="1">The sequence shown here is derived from an EMBL/GenBank/DDBJ whole genome shotgun (WGS) entry which is preliminary data.</text>
</comment>
<gene>
    <name evidence="1" type="ORF">LEP1GSC133_2408</name>
</gene>
<dbReference type="STRING" id="1192866.LEP1GSC133_2408"/>
<dbReference type="AlphaFoldDB" id="M6VWP5"/>
<evidence type="ECO:0000313" key="2">
    <source>
        <dbReference type="Proteomes" id="UP000012159"/>
    </source>
</evidence>
<protein>
    <submittedName>
        <fullName evidence="1">Uncharacterized protein</fullName>
    </submittedName>
</protein>
<name>M6VWP5_LEPBO</name>
<evidence type="ECO:0000313" key="1">
    <source>
        <dbReference type="EMBL" id="EMO61932.1"/>
    </source>
</evidence>
<accession>M6VWP5</accession>
<organism evidence="1 2">
    <name type="scientific">Leptospira borgpetersenii serovar Pomona str. 200901868</name>
    <dbReference type="NCBI Taxonomy" id="1192866"/>
    <lineage>
        <taxon>Bacteria</taxon>
        <taxon>Pseudomonadati</taxon>
        <taxon>Spirochaetota</taxon>
        <taxon>Spirochaetia</taxon>
        <taxon>Leptospirales</taxon>
        <taxon>Leptospiraceae</taxon>
        <taxon>Leptospira</taxon>
    </lineage>
</organism>